<organism evidence="2">
    <name type="scientific">viral metagenome</name>
    <dbReference type="NCBI Taxonomy" id="1070528"/>
    <lineage>
        <taxon>unclassified sequences</taxon>
        <taxon>metagenomes</taxon>
        <taxon>organismal metagenomes</taxon>
    </lineage>
</organism>
<dbReference type="SUPFAM" id="SSF54427">
    <property type="entry name" value="NTF2-like"/>
    <property type="match status" value="1"/>
</dbReference>
<protein>
    <recommendedName>
        <fullName evidence="1">SnoaL-like domain-containing protein</fullName>
    </recommendedName>
</protein>
<evidence type="ECO:0000259" key="1">
    <source>
        <dbReference type="Pfam" id="PF12680"/>
    </source>
</evidence>
<proteinExistence type="predicted"/>
<dbReference type="Pfam" id="PF12680">
    <property type="entry name" value="SnoaL_2"/>
    <property type="match status" value="1"/>
</dbReference>
<dbReference type="EMBL" id="MN740584">
    <property type="protein sequence ID" value="QHU35210.1"/>
    <property type="molecule type" value="Genomic_DNA"/>
</dbReference>
<dbReference type="InterPro" id="IPR037401">
    <property type="entry name" value="SnoaL-like"/>
</dbReference>
<dbReference type="Gene3D" id="3.10.450.50">
    <property type="match status" value="1"/>
</dbReference>
<evidence type="ECO:0000313" key="2">
    <source>
        <dbReference type="EMBL" id="QHU35210.1"/>
    </source>
</evidence>
<dbReference type="AlphaFoldDB" id="A0A6C0LXV3"/>
<accession>A0A6C0LXV3</accession>
<feature type="domain" description="SnoaL-like" evidence="1">
    <location>
        <begin position="8"/>
        <end position="104"/>
    </location>
</feature>
<reference evidence="2" key="1">
    <citation type="journal article" date="2020" name="Nature">
        <title>Giant virus diversity and host interactions through global metagenomics.</title>
        <authorList>
            <person name="Schulz F."/>
            <person name="Roux S."/>
            <person name="Paez-Espino D."/>
            <person name="Jungbluth S."/>
            <person name="Walsh D.A."/>
            <person name="Denef V.J."/>
            <person name="McMahon K.D."/>
            <person name="Konstantinidis K.T."/>
            <person name="Eloe-Fadrosh E.A."/>
            <person name="Kyrpides N.C."/>
            <person name="Woyke T."/>
        </authorList>
    </citation>
    <scope>NUCLEOTIDE SEQUENCE</scope>
    <source>
        <strain evidence="2">GVMAG-S-1017745-26</strain>
    </source>
</reference>
<dbReference type="InterPro" id="IPR032710">
    <property type="entry name" value="NTF2-like_dom_sf"/>
</dbReference>
<name>A0A6C0LXV3_9ZZZZ</name>
<sequence length="112" mass="13167">MDIKFLTEKYFEKWNDHNSKKISDLFSNNSLLRDWTIEVRGRKNIKEELCNVFRKFPDIKCEILRIHTSNLTNISVSEILVHINKEKKTLKVVDIIEFDQGGNIISLKAFLG</sequence>